<evidence type="ECO:0000313" key="2">
    <source>
        <dbReference type="Proteomes" id="UP000184267"/>
    </source>
</evidence>
<keyword evidence="2" id="KW-1185">Reference proteome</keyword>
<evidence type="ECO:0000313" key="1">
    <source>
        <dbReference type="EMBL" id="OJT08635.1"/>
    </source>
</evidence>
<dbReference type="AlphaFoldDB" id="A0A1M2VM11"/>
<accession>A0A1M2VM11</accession>
<gene>
    <name evidence="1" type="ORF">TRAPUB_484</name>
</gene>
<proteinExistence type="predicted"/>
<dbReference type="EMBL" id="MNAD01001025">
    <property type="protein sequence ID" value="OJT08635.1"/>
    <property type="molecule type" value="Genomic_DNA"/>
</dbReference>
<reference evidence="1 2" key="1">
    <citation type="submission" date="2016-10" db="EMBL/GenBank/DDBJ databases">
        <title>Genome sequence of the basidiomycete white-rot fungus Trametes pubescens.</title>
        <authorList>
            <person name="Makela M.R."/>
            <person name="Granchi Z."/>
            <person name="Peng M."/>
            <person name="De Vries R.P."/>
            <person name="Grigoriev I."/>
            <person name="Riley R."/>
            <person name="Hilden K."/>
        </authorList>
    </citation>
    <scope>NUCLEOTIDE SEQUENCE [LARGE SCALE GENOMIC DNA]</scope>
    <source>
        <strain evidence="1 2">FBCC735</strain>
    </source>
</reference>
<protein>
    <submittedName>
        <fullName evidence="1">Uncharacterized protein</fullName>
    </submittedName>
</protein>
<comment type="caution">
    <text evidence="1">The sequence shown here is derived from an EMBL/GenBank/DDBJ whole genome shotgun (WGS) entry which is preliminary data.</text>
</comment>
<sequence length="53" mass="5961">MFVPTEKPDDFLIKSFAPSRSRHLPMGDHFISRSAGGVQQVYADLVHRGRHPA</sequence>
<organism evidence="1 2">
    <name type="scientific">Trametes pubescens</name>
    <name type="common">White-rot fungus</name>
    <dbReference type="NCBI Taxonomy" id="154538"/>
    <lineage>
        <taxon>Eukaryota</taxon>
        <taxon>Fungi</taxon>
        <taxon>Dikarya</taxon>
        <taxon>Basidiomycota</taxon>
        <taxon>Agaricomycotina</taxon>
        <taxon>Agaricomycetes</taxon>
        <taxon>Polyporales</taxon>
        <taxon>Polyporaceae</taxon>
        <taxon>Trametes</taxon>
    </lineage>
</organism>
<dbReference type="Proteomes" id="UP000184267">
    <property type="component" value="Unassembled WGS sequence"/>
</dbReference>
<name>A0A1M2VM11_TRAPU</name>